<protein>
    <recommendedName>
        <fullName evidence="3">Gp189</fullName>
    </recommendedName>
</protein>
<dbReference type="RefSeq" id="YP_007674454.1">
    <property type="nucleotide sequence ID" value="NC_020851.1"/>
</dbReference>
<keyword evidence="2" id="KW-1185">Reference proteome</keyword>
<dbReference type="Pfam" id="PF23837">
    <property type="entry name" value="DUF7207"/>
    <property type="match status" value="1"/>
</dbReference>
<reference evidence="1 2" key="1">
    <citation type="submission" date="2010-10" db="EMBL/GenBank/DDBJ databases">
        <title>The Genome Sequence of Synechococcus phage S-SKS1.</title>
        <authorList>
            <consortium name="The Broad Institute Genome Sequencing Platform"/>
            <person name="Henn M.R."/>
            <person name="Clokie M."/>
            <person name="Levin J."/>
            <person name="Malboeuf C."/>
            <person name="Casali M."/>
            <person name="Russ C."/>
            <person name="Lennon N."/>
            <person name="Chapman S.B."/>
            <person name="Erlich R."/>
            <person name="Young S.K."/>
            <person name="Yandava C."/>
            <person name="Zeng Q."/>
            <person name="Alvarado L."/>
            <person name="Anderson S."/>
            <person name="Berlin A."/>
            <person name="Chen Z."/>
            <person name="Freedman E."/>
            <person name="Gellesch M."/>
            <person name="Goldberg J."/>
            <person name="Green L."/>
            <person name="Griggs A."/>
            <person name="Gujja S."/>
            <person name="Heilman E.R."/>
            <person name="Heiman D."/>
            <person name="Hollinger A."/>
            <person name="Howarth C."/>
            <person name="Larson L."/>
            <person name="Mehta T."/>
            <person name="Pearson M."/>
            <person name="Roberts A."/>
            <person name="Ryan E."/>
            <person name="Saif S."/>
            <person name="Shea T."/>
            <person name="Shenoy N."/>
            <person name="Sisk P."/>
            <person name="Stolte C."/>
            <person name="Sykes S."/>
            <person name="White J."/>
            <person name="Haas B."/>
            <person name="Nusbaum C."/>
            <person name="Birren B."/>
        </authorList>
    </citation>
    <scope>NUCLEOTIDE SEQUENCE [LARGE SCALE GENOMIC DNA]</scope>
</reference>
<dbReference type="GeneID" id="15011000"/>
<evidence type="ECO:0008006" key="3">
    <source>
        <dbReference type="Google" id="ProtNLM"/>
    </source>
</evidence>
<dbReference type="OrthoDB" id="19860at10239"/>
<dbReference type="Proteomes" id="UP000201252">
    <property type="component" value="Segment"/>
</dbReference>
<organism evidence="1 2">
    <name type="scientific">Synechococcus phage S-SKS1</name>
    <dbReference type="NCBI Taxonomy" id="754042"/>
    <lineage>
        <taxon>Viruses</taxon>
        <taxon>Duplodnaviria</taxon>
        <taxon>Heunggongvirae</taxon>
        <taxon>Uroviricota</taxon>
        <taxon>Caudoviricetes</taxon>
        <taxon>Llyrvirus</taxon>
        <taxon>Llyrvirus SSKS1</taxon>
    </lineage>
</organism>
<evidence type="ECO:0000313" key="1">
    <source>
        <dbReference type="EMBL" id="AGH31602.1"/>
    </source>
</evidence>
<gene>
    <name evidence="1" type="ORF">SWZG_00089</name>
</gene>
<dbReference type="InterPro" id="IPR055631">
    <property type="entry name" value="DUF7207"/>
</dbReference>
<dbReference type="EMBL" id="HQ633071">
    <property type="protein sequence ID" value="AGH31602.1"/>
    <property type="molecule type" value="Genomic_DNA"/>
</dbReference>
<name>M4R1K1_9CAUD</name>
<proteinExistence type="predicted"/>
<accession>M4R1K1</accession>
<evidence type="ECO:0000313" key="2">
    <source>
        <dbReference type="Proteomes" id="UP000201252"/>
    </source>
</evidence>
<sequence>MRFEELNESNYLLFAIKFYNNPQAVTKDDFEDDLKRIKYIKRLLKRYKNTGELKTHLILNHLTVLFNVFDDATVPLLFYNLEDELWPYIKSFFVFLNRIPEYPKTKITELKEDEYCLQQLKEI</sequence>
<dbReference type="KEGG" id="vg:15011000"/>